<organism evidence="11 12">
    <name type="scientific">Actinomyces bowdenii</name>
    <dbReference type="NCBI Taxonomy" id="131109"/>
    <lineage>
        <taxon>Bacteria</taxon>
        <taxon>Bacillati</taxon>
        <taxon>Actinomycetota</taxon>
        <taxon>Actinomycetes</taxon>
        <taxon>Actinomycetales</taxon>
        <taxon>Actinomycetaceae</taxon>
        <taxon>Actinomyces</taxon>
    </lineage>
</organism>
<dbReference type="GO" id="GO:0015940">
    <property type="term" value="P:pantothenate biosynthetic process"/>
    <property type="evidence" value="ECO:0007669"/>
    <property type="project" value="UniProtKB-UniRule"/>
</dbReference>
<dbReference type="InterPro" id="IPR003190">
    <property type="entry name" value="Asp_decarbox"/>
</dbReference>
<feature type="active site" description="Schiff-base intermediate with substrate; via pyruvic acid" evidence="9">
    <location>
        <position position="28"/>
    </location>
</feature>
<keyword evidence="12" id="KW-1185">Reference proteome</keyword>
<dbReference type="CDD" id="cd06919">
    <property type="entry name" value="Asp_decarbox"/>
    <property type="match status" value="1"/>
</dbReference>
<evidence type="ECO:0000256" key="4">
    <source>
        <dbReference type="ARBA" id="ARBA00022813"/>
    </source>
</evidence>
<keyword evidence="4 9" id="KW-0068">Autocatalytic cleavage</keyword>
<feature type="region of interest" description="Disordered" evidence="10">
    <location>
        <begin position="120"/>
        <end position="152"/>
    </location>
</feature>
<evidence type="ECO:0000256" key="9">
    <source>
        <dbReference type="HAMAP-Rule" id="MF_00446"/>
    </source>
</evidence>
<evidence type="ECO:0000256" key="5">
    <source>
        <dbReference type="ARBA" id="ARBA00023145"/>
    </source>
</evidence>
<keyword evidence="3 9" id="KW-0210">Decarboxylase</keyword>
<dbReference type="GO" id="GO:0006523">
    <property type="term" value="P:alanine biosynthetic process"/>
    <property type="evidence" value="ECO:0007669"/>
    <property type="project" value="InterPro"/>
</dbReference>
<evidence type="ECO:0000313" key="11">
    <source>
        <dbReference type="EMBL" id="RRD30832.1"/>
    </source>
</evidence>
<dbReference type="OrthoDB" id="9803983at2"/>
<dbReference type="UniPathway" id="UPA00028">
    <property type="reaction ID" value="UER00002"/>
</dbReference>
<keyword evidence="2 9" id="KW-0566">Pantothenate biosynthesis</keyword>
<evidence type="ECO:0000256" key="7">
    <source>
        <dbReference type="ARBA" id="ARBA00023270"/>
    </source>
</evidence>
<sequence length="152" mass="16265">MSTRTRTMMTSKIHRATVTQADLDYVGSITVDLDLLEAADLLPGERVDVLDCTNGARLSTYVIPGPRGAGEICINGAAAHLVHPGDIVILIAYSQLDEDQARSYLPAVVLVDERNRVIDRGTEPGQVPQDEAASGLRSSGLPLSEARSARAR</sequence>
<keyword evidence="5 9" id="KW-0865">Zymogen</keyword>
<dbReference type="RefSeq" id="WP_124932744.1">
    <property type="nucleotide sequence ID" value="NZ_JAGFOU010000002.1"/>
</dbReference>
<keyword evidence="6 9" id="KW-0456">Lyase</keyword>
<dbReference type="PANTHER" id="PTHR21012:SF0">
    <property type="entry name" value="ASPARTATE 1-DECARBOXYLASE"/>
    <property type="match status" value="1"/>
</dbReference>
<evidence type="ECO:0000256" key="10">
    <source>
        <dbReference type="SAM" id="MobiDB-lite"/>
    </source>
</evidence>
<evidence type="ECO:0000256" key="3">
    <source>
        <dbReference type="ARBA" id="ARBA00022793"/>
    </source>
</evidence>
<feature type="binding site" evidence="9">
    <location>
        <position position="60"/>
    </location>
    <ligand>
        <name>substrate</name>
    </ligand>
</feature>
<dbReference type="Gene3D" id="2.40.40.20">
    <property type="match status" value="1"/>
</dbReference>
<comment type="pathway">
    <text evidence="9">Cofactor biosynthesis; (R)-pantothenate biosynthesis; beta-alanine from L-aspartate: step 1/1.</text>
</comment>
<keyword evidence="1 9" id="KW-0963">Cytoplasm</keyword>
<feature type="binding site" evidence="9">
    <location>
        <begin position="76"/>
        <end position="78"/>
    </location>
    <ligand>
        <name>substrate</name>
    </ligand>
</feature>
<dbReference type="GO" id="GO:0004068">
    <property type="term" value="F:aspartate 1-decarboxylase activity"/>
    <property type="evidence" value="ECO:0007669"/>
    <property type="project" value="UniProtKB-UniRule"/>
</dbReference>
<dbReference type="Pfam" id="PF02261">
    <property type="entry name" value="Asp_decarbox"/>
    <property type="match status" value="1"/>
</dbReference>
<name>A0A3P1V9F0_9ACTO</name>
<dbReference type="HAMAP" id="MF_00446">
    <property type="entry name" value="PanD"/>
    <property type="match status" value="1"/>
</dbReference>
<comment type="subunit">
    <text evidence="9">Heterooctamer of four alpha and four beta subunits.</text>
</comment>
<protein>
    <recommendedName>
        <fullName evidence="9">Aspartate 1-decarboxylase</fullName>
        <ecNumber evidence="9">4.1.1.11</ecNumber>
    </recommendedName>
    <alternativeName>
        <fullName evidence="9">Aspartate alpha-decarboxylase</fullName>
    </alternativeName>
    <component>
        <recommendedName>
            <fullName evidence="9">Aspartate 1-decarboxylase beta chain</fullName>
        </recommendedName>
    </component>
    <component>
        <recommendedName>
            <fullName evidence="9">Aspartate 1-decarboxylase alpha chain</fullName>
        </recommendedName>
    </component>
</protein>
<comment type="function">
    <text evidence="9">Catalyzes the pyruvoyl-dependent decarboxylation of aspartate to produce beta-alanine.</text>
</comment>
<dbReference type="SUPFAM" id="SSF50692">
    <property type="entry name" value="ADC-like"/>
    <property type="match status" value="1"/>
</dbReference>
<evidence type="ECO:0000256" key="2">
    <source>
        <dbReference type="ARBA" id="ARBA00022655"/>
    </source>
</evidence>
<feature type="modified residue" description="Pyruvic acid (Ser)" evidence="9">
    <location>
        <position position="28"/>
    </location>
</feature>
<dbReference type="Proteomes" id="UP000271272">
    <property type="component" value="Unassembled WGS sequence"/>
</dbReference>
<dbReference type="InterPro" id="IPR009010">
    <property type="entry name" value="Asp_de-COase-like_dom_sf"/>
</dbReference>
<comment type="subcellular location">
    <subcellularLocation>
        <location evidence="9">Cytoplasm</location>
    </subcellularLocation>
</comment>
<accession>A0A3P1V9F0</accession>
<dbReference type="EMBL" id="RQZC01000001">
    <property type="protein sequence ID" value="RRD30832.1"/>
    <property type="molecule type" value="Genomic_DNA"/>
</dbReference>
<gene>
    <name evidence="9" type="primary">panD</name>
    <name evidence="11" type="ORF">EII10_01635</name>
</gene>
<feature type="active site" description="Proton donor" evidence="9">
    <location>
        <position position="61"/>
    </location>
</feature>
<keyword evidence="8 9" id="KW-0670">Pyruvate</keyword>
<dbReference type="AlphaFoldDB" id="A0A3P1V9F0"/>
<dbReference type="NCBIfam" id="TIGR00223">
    <property type="entry name" value="panD"/>
    <property type="match status" value="1"/>
</dbReference>
<comment type="PTM">
    <text evidence="9">Is synthesized initially as an inactive proenzyme, which is activated by self-cleavage at a specific serine bond to produce a beta-subunit with a hydroxyl group at its C-terminus and an alpha-subunit with a pyruvoyl group at its N-terminus.</text>
</comment>
<reference evidence="11 12" key="1">
    <citation type="submission" date="2018-11" db="EMBL/GenBank/DDBJ databases">
        <title>Genomes From Bacteria Associated with the Canine Oral Cavity: a Test Case for Automated Genome-Based Taxonomic Assignment.</title>
        <authorList>
            <person name="Coil D.A."/>
            <person name="Jospin G."/>
            <person name="Darling A.E."/>
            <person name="Wallis C."/>
            <person name="Davis I.J."/>
            <person name="Harris S."/>
            <person name="Eisen J.A."/>
            <person name="Holcombe L.J."/>
            <person name="O'Flynn C."/>
        </authorList>
    </citation>
    <scope>NUCLEOTIDE SEQUENCE [LARGE SCALE GENOMIC DNA]</scope>
    <source>
        <strain evidence="11 12">OH5050</strain>
    </source>
</reference>
<evidence type="ECO:0000313" key="12">
    <source>
        <dbReference type="Proteomes" id="UP000271272"/>
    </source>
</evidence>
<comment type="similarity">
    <text evidence="9">Belongs to the PanD family.</text>
</comment>
<dbReference type="EC" id="4.1.1.11" evidence="9"/>
<keyword evidence="7 9" id="KW-0704">Schiff base</keyword>
<proteinExistence type="inferred from homology"/>
<evidence type="ECO:0000256" key="6">
    <source>
        <dbReference type="ARBA" id="ARBA00023239"/>
    </source>
</evidence>
<dbReference type="PANTHER" id="PTHR21012">
    <property type="entry name" value="ASPARTATE 1-DECARBOXYLASE"/>
    <property type="match status" value="1"/>
</dbReference>
<comment type="caution">
    <text evidence="11">The sequence shown here is derived from an EMBL/GenBank/DDBJ whole genome shotgun (WGS) entry which is preliminary data.</text>
</comment>
<evidence type="ECO:0000256" key="8">
    <source>
        <dbReference type="ARBA" id="ARBA00023317"/>
    </source>
</evidence>
<comment type="cofactor">
    <cofactor evidence="9">
        <name>pyruvate</name>
        <dbReference type="ChEBI" id="CHEBI:15361"/>
    </cofactor>
    <text evidence="9">Binds 1 pyruvoyl group covalently per subunit.</text>
</comment>
<comment type="catalytic activity">
    <reaction evidence="9">
        <text>L-aspartate + H(+) = beta-alanine + CO2</text>
        <dbReference type="Rhea" id="RHEA:19497"/>
        <dbReference type="ChEBI" id="CHEBI:15378"/>
        <dbReference type="ChEBI" id="CHEBI:16526"/>
        <dbReference type="ChEBI" id="CHEBI:29991"/>
        <dbReference type="ChEBI" id="CHEBI:57966"/>
        <dbReference type="EC" id="4.1.1.11"/>
    </reaction>
</comment>
<dbReference type="GO" id="GO:0005829">
    <property type="term" value="C:cytosol"/>
    <property type="evidence" value="ECO:0007669"/>
    <property type="project" value="TreeGrafter"/>
</dbReference>
<feature type="chain" id="PRO_5023256351" description="Aspartate 1-decarboxylase alpha chain" evidence="9">
    <location>
        <begin position="28"/>
        <end position="152"/>
    </location>
</feature>
<evidence type="ECO:0000256" key="1">
    <source>
        <dbReference type="ARBA" id="ARBA00022490"/>
    </source>
</evidence>
<feature type="chain" id="PRO_5023256352" description="Aspartate 1-decarboxylase beta chain" evidence="9">
    <location>
        <begin position="1"/>
        <end position="27"/>
    </location>
</feature>